<feature type="compositionally biased region" description="Low complexity" evidence="1">
    <location>
        <begin position="498"/>
        <end position="521"/>
    </location>
</feature>
<evidence type="ECO:0000256" key="1">
    <source>
        <dbReference type="SAM" id="MobiDB-lite"/>
    </source>
</evidence>
<dbReference type="InterPro" id="IPR046112">
    <property type="entry name" value="DUF6049"/>
</dbReference>
<feature type="region of interest" description="Disordered" evidence="1">
    <location>
        <begin position="31"/>
        <end position="84"/>
    </location>
</feature>
<keyword evidence="3" id="KW-0732">Signal</keyword>
<accession>A0A940PTF4</accession>
<feature type="transmembrane region" description="Helical" evidence="2">
    <location>
        <begin position="847"/>
        <end position="865"/>
    </location>
</feature>
<protein>
    <submittedName>
        <fullName evidence="4">Uncharacterized protein</fullName>
    </submittedName>
</protein>
<feature type="region of interest" description="Disordered" evidence="1">
    <location>
        <begin position="356"/>
        <end position="385"/>
    </location>
</feature>
<gene>
    <name evidence="4" type="ORF">JOF28_001779</name>
</gene>
<name>A0A940PTF4_9MICO</name>
<dbReference type="Proteomes" id="UP000675163">
    <property type="component" value="Unassembled WGS sequence"/>
</dbReference>
<dbReference type="AlphaFoldDB" id="A0A940PTF4"/>
<evidence type="ECO:0000313" key="5">
    <source>
        <dbReference type="Proteomes" id="UP000675163"/>
    </source>
</evidence>
<organism evidence="4 5">
    <name type="scientific">Leucobacter exalbidus</name>
    <dbReference type="NCBI Taxonomy" id="662960"/>
    <lineage>
        <taxon>Bacteria</taxon>
        <taxon>Bacillati</taxon>
        <taxon>Actinomycetota</taxon>
        <taxon>Actinomycetes</taxon>
        <taxon>Micrococcales</taxon>
        <taxon>Microbacteriaceae</taxon>
        <taxon>Leucobacter</taxon>
    </lineage>
</organism>
<keyword evidence="2" id="KW-1133">Transmembrane helix</keyword>
<feature type="chain" id="PRO_5037176095" evidence="3">
    <location>
        <begin position="26"/>
        <end position="892"/>
    </location>
</feature>
<dbReference type="EMBL" id="JAFIDA010000001">
    <property type="protein sequence ID" value="MBP1326547.1"/>
    <property type="molecule type" value="Genomic_DNA"/>
</dbReference>
<comment type="caution">
    <text evidence="4">The sequence shown here is derived from an EMBL/GenBank/DDBJ whole genome shotgun (WGS) entry which is preliminary data.</text>
</comment>
<feature type="region of interest" description="Disordered" evidence="1">
    <location>
        <begin position="427"/>
        <end position="479"/>
    </location>
</feature>
<keyword evidence="2" id="KW-0812">Transmembrane</keyword>
<evidence type="ECO:0000256" key="2">
    <source>
        <dbReference type="SAM" id="Phobius"/>
    </source>
</evidence>
<dbReference type="Pfam" id="PF19516">
    <property type="entry name" value="DUF6049"/>
    <property type="match status" value="1"/>
</dbReference>
<feature type="signal peptide" evidence="3">
    <location>
        <begin position="1"/>
        <end position="25"/>
    </location>
</feature>
<feature type="region of interest" description="Disordered" evidence="1">
    <location>
        <begin position="493"/>
        <end position="521"/>
    </location>
</feature>
<sequence length="892" mass="90856">MRIRSLFTAALSVALVLGGTLSAHAVLPMAPDRPANSARTEARVSPAEATDAEIETDSEGSGAKADRAAAKAEATAEDDAVAPAPSLMVAPSQPILADAKTNLELSAQLTNPTETEVAAGELLIEVSEEPVKSVAALTDAVNTAIPGDSAATDAAAADSGAPGTAFTTLKTAHLGATGPESEQRTTVNVTPEELPFTDLTPPGTYLVRASLTLEGASTPHSAATTPVVWRGTGKTKIDLSMIVPFVLPAKIQAMPSREQLSDLVREWDALLTAAEQAKATLAIDPRIVAGIRSYGVEASGPAREFLARLEASPNPSFLLQFADADVAAQAAIGFTSLVEPTNLDFVTRFGKFEAPVPAADADGKDTGGEDASGETTDADTTGTEAADVDTDVANTEAANAEGAAEAPVEAEAPAGVEAGSATETGAEANADTDANGEPSTSNGAEVDADAKPETNAETDSDTTPDANTGAETDGEVTEVAPPTLAELLQWKTASGEPGSNNSNNAGTSSGSTDSGSGTAAGTVTGEVATAAWPAEGDVDRGTLGLLAESNITSVVLDSSNVRHSGGPRIALNDGEAIITEASLADSATAALAGDTEIERAAGLSALAGELFVRAQAESTGVVLGLNRGSVADTQDPASLLTAIAELSFVRATSVADQPEGTGTLRAAGPLEPRLALLRSAANREASVNEVGAVLVHPQYLSGYQRVRLMSLFSTRYAPAESNFDEVSTKFRTRDSKLLEGVQAISTEHTQLVGVSTSVPVQLHNSLPFDANVTVGVVPVSAAIELEERVFSGVIVGAEANERVLVPVRSRVSSGESGLVVTVSAHGGEPTVYTGTLDLSISSSVEAVALWVLGVSASLLLIFGVYRSVRKRRKASAAAQPSIATSETETPAE</sequence>
<keyword evidence="2" id="KW-0472">Membrane</keyword>
<feature type="compositionally biased region" description="Low complexity" evidence="1">
    <location>
        <begin position="373"/>
        <end position="385"/>
    </location>
</feature>
<proteinExistence type="predicted"/>
<evidence type="ECO:0000256" key="3">
    <source>
        <dbReference type="SAM" id="SignalP"/>
    </source>
</evidence>
<keyword evidence="5" id="KW-1185">Reference proteome</keyword>
<reference evidence="4" key="1">
    <citation type="submission" date="2021-02" db="EMBL/GenBank/DDBJ databases">
        <title>Sequencing the genomes of 1000 actinobacteria strains.</title>
        <authorList>
            <person name="Klenk H.-P."/>
        </authorList>
    </citation>
    <scope>NUCLEOTIDE SEQUENCE</scope>
    <source>
        <strain evidence="4">DSM 22850</strain>
    </source>
</reference>
<dbReference type="RefSeq" id="WP_209705433.1">
    <property type="nucleotide sequence ID" value="NZ_JAFIDA010000001.1"/>
</dbReference>
<evidence type="ECO:0000313" key="4">
    <source>
        <dbReference type="EMBL" id="MBP1326547.1"/>
    </source>
</evidence>